<sequence>MDFCPSVSLPCQLVAVESVLALEPADIRQWRFQLDGHQHPARALLPPSDDPLCLSGYGSMLLIGPGLRHRLAHGLEEPADEAAPAPPRILFLILARLLLLLFRGGRLHLGGVSGRRRALWGRRERGSGGEQGRRVTSGGKEREGDRKRGVGMEG</sequence>
<evidence type="ECO:0000256" key="1">
    <source>
        <dbReference type="SAM" id="MobiDB-lite"/>
    </source>
</evidence>
<reference evidence="2" key="1">
    <citation type="submission" date="2020-03" db="EMBL/GenBank/DDBJ databases">
        <authorList>
            <person name="Weist P."/>
        </authorList>
    </citation>
    <scope>NUCLEOTIDE SEQUENCE</scope>
</reference>
<protein>
    <submittedName>
        <fullName evidence="2">Uncharacterized protein</fullName>
    </submittedName>
</protein>
<gene>
    <name evidence="2" type="ORF">PLEPLA_LOCUS17354</name>
</gene>
<feature type="region of interest" description="Disordered" evidence="1">
    <location>
        <begin position="123"/>
        <end position="154"/>
    </location>
</feature>
<dbReference type="Proteomes" id="UP001153269">
    <property type="component" value="Unassembled WGS sequence"/>
</dbReference>
<accession>A0A9N7YL57</accession>
<dbReference type="AlphaFoldDB" id="A0A9N7YL57"/>
<keyword evidence="3" id="KW-1185">Reference proteome</keyword>
<evidence type="ECO:0000313" key="2">
    <source>
        <dbReference type="EMBL" id="CAB1429376.1"/>
    </source>
</evidence>
<organism evidence="2 3">
    <name type="scientific">Pleuronectes platessa</name>
    <name type="common">European plaice</name>
    <dbReference type="NCBI Taxonomy" id="8262"/>
    <lineage>
        <taxon>Eukaryota</taxon>
        <taxon>Metazoa</taxon>
        <taxon>Chordata</taxon>
        <taxon>Craniata</taxon>
        <taxon>Vertebrata</taxon>
        <taxon>Euteleostomi</taxon>
        <taxon>Actinopterygii</taxon>
        <taxon>Neopterygii</taxon>
        <taxon>Teleostei</taxon>
        <taxon>Neoteleostei</taxon>
        <taxon>Acanthomorphata</taxon>
        <taxon>Carangaria</taxon>
        <taxon>Pleuronectiformes</taxon>
        <taxon>Pleuronectoidei</taxon>
        <taxon>Pleuronectidae</taxon>
        <taxon>Pleuronectes</taxon>
    </lineage>
</organism>
<name>A0A9N7YL57_PLEPL</name>
<proteinExistence type="predicted"/>
<dbReference type="EMBL" id="CADEAL010001130">
    <property type="protein sequence ID" value="CAB1429376.1"/>
    <property type="molecule type" value="Genomic_DNA"/>
</dbReference>
<evidence type="ECO:0000313" key="3">
    <source>
        <dbReference type="Proteomes" id="UP001153269"/>
    </source>
</evidence>
<comment type="caution">
    <text evidence="2">The sequence shown here is derived from an EMBL/GenBank/DDBJ whole genome shotgun (WGS) entry which is preliminary data.</text>
</comment>